<dbReference type="SUPFAM" id="SSF69099">
    <property type="entry name" value="Ran-GTPase activating protein 1 (RanGAP1), C-terminal domain"/>
    <property type="match status" value="1"/>
</dbReference>
<dbReference type="InterPro" id="IPR036720">
    <property type="entry name" value="RanGAP1_C_sf"/>
</dbReference>
<dbReference type="Pfam" id="PF13516">
    <property type="entry name" value="LRR_6"/>
    <property type="match status" value="4"/>
</dbReference>
<keyword evidence="13" id="KW-1185">Reference proteome</keyword>
<dbReference type="SUPFAM" id="SSF54285">
    <property type="entry name" value="MoaD/ThiS"/>
    <property type="match status" value="1"/>
</dbReference>
<comment type="function">
    <text evidence="8">Acts as a sulfur carrier required for 2-thiolation of mcm(5)S(2)U at tRNA wobble positions of cytosolic tRNA(Lys), tRNA(Glu) and tRNA(Gln). Serves as sulfur donor in tRNA 2-thiolation reaction by being thiocarboxylated (-COSH) at its C-terminus by the MOCS3/UBA4 homolog. The sulfur is then transferred to tRNA to form 2-thiolation of mcm(5)S(2)U. Also acts as a ubiquitin-like protein (UBL) that is covalently conjugated via an isopeptide bond to lysine residues of target proteins. The thiocarboxylated form serves as substrate for conjugation and oxidative stress specifically induces the formation of UBL-protein conjugates.</text>
</comment>
<dbReference type="EMBL" id="CAVLEF010000010">
    <property type="protein sequence ID" value="CAK1547922.1"/>
    <property type="molecule type" value="Genomic_DNA"/>
</dbReference>
<evidence type="ECO:0000256" key="5">
    <source>
        <dbReference type="ARBA" id="ARBA00022694"/>
    </source>
</evidence>
<evidence type="ECO:0000256" key="6">
    <source>
        <dbReference type="ARBA" id="ARBA00022737"/>
    </source>
</evidence>
<comment type="caution">
    <text evidence="12">The sequence shown here is derived from an EMBL/GenBank/DDBJ whole genome shotgun (WGS) entry which is preliminary data.</text>
</comment>
<evidence type="ECO:0000256" key="4">
    <source>
        <dbReference type="ARBA" id="ARBA00022614"/>
    </source>
</evidence>
<feature type="domain" description="Ran-GTPase activating protein 1 C-terminal" evidence="11">
    <location>
        <begin position="408"/>
        <end position="548"/>
    </location>
</feature>
<dbReference type="Proteomes" id="UP001497472">
    <property type="component" value="Unassembled WGS sequence"/>
</dbReference>
<keyword evidence="3 8" id="KW-1017">Isopeptide bond</keyword>
<keyword evidence="4" id="KW-0433">Leucine-rich repeat</keyword>
<dbReference type="GO" id="GO:0048471">
    <property type="term" value="C:perinuclear region of cytoplasm"/>
    <property type="evidence" value="ECO:0007669"/>
    <property type="project" value="TreeGrafter"/>
</dbReference>
<dbReference type="InterPro" id="IPR015221">
    <property type="entry name" value="Urm1"/>
</dbReference>
<proteinExistence type="inferred from homology"/>
<evidence type="ECO:0000259" key="11">
    <source>
        <dbReference type="Pfam" id="PF07834"/>
    </source>
</evidence>
<dbReference type="Gene3D" id="3.80.10.10">
    <property type="entry name" value="Ribonuclease Inhibitor"/>
    <property type="match status" value="1"/>
</dbReference>
<comment type="similarity">
    <text evidence="8 9">Belongs to the URM1 family.</text>
</comment>
<evidence type="ECO:0000313" key="13">
    <source>
        <dbReference type="Proteomes" id="UP001497472"/>
    </source>
</evidence>
<keyword evidence="2 8" id="KW-0963">Cytoplasm</keyword>
<evidence type="ECO:0000256" key="1">
    <source>
        <dbReference type="ARBA" id="ARBA00022468"/>
    </source>
</evidence>
<evidence type="ECO:0000256" key="2">
    <source>
        <dbReference type="ARBA" id="ARBA00022490"/>
    </source>
</evidence>
<comment type="PTM">
    <text evidence="8">C-terminal thiocarboxylation occurs in 2 steps, it is first acyl-adenylated (-COAMP) via the hesA/moeB/thiF part of the MOCS3/UBA4 homolog, then thiocarboxylated (-COSH) via the rhodanese domain of the MOCS3/UBA4 homolog.</text>
</comment>
<reference evidence="12 13" key="1">
    <citation type="submission" date="2023-11" db="EMBL/GenBank/DDBJ databases">
        <authorList>
            <person name="Okamura Y."/>
        </authorList>
    </citation>
    <scope>NUCLEOTIDE SEQUENCE [LARGE SCALE GENOMIC DNA]</scope>
</reference>
<evidence type="ECO:0000256" key="3">
    <source>
        <dbReference type="ARBA" id="ARBA00022499"/>
    </source>
</evidence>
<evidence type="ECO:0000313" key="12">
    <source>
        <dbReference type="EMBL" id="CAK1547922.1"/>
    </source>
</evidence>
<dbReference type="InterPro" id="IPR016155">
    <property type="entry name" value="Mopterin_synth/thiamin_S_b"/>
</dbReference>
<dbReference type="HAMAP" id="MF_03048">
    <property type="entry name" value="Urm1"/>
    <property type="match status" value="1"/>
</dbReference>
<dbReference type="GO" id="GO:0034227">
    <property type="term" value="P:tRNA thio-modification"/>
    <property type="evidence" value="ECO:0007669"/>
    <property type="project" value="UniProtKB-UniRule"/>
</dbReference>
<dbReference type="PANTHER" id="PTHR24113">
    <property type="entry name" value="RAN GTPASE-ACTIVATING PROTEIN 1"/>
    <property type="match status" value="1"/>
</dbReference>
<dbReference type="SUPFAM" id="SSF52047">
    <property type="entry name" value="RNI-like"/>
    <property type="match status" value="1"/>
</dbReference>
<protein>
    <recommendedName>
        <fullName evidence="8">Ubiquitin-related modifier 1 homolog</fullName>
    </recommendedName>
</protein>
<feature type="region of interest" description="Disordered" evidence="10">
    <location>
        <begin position="333"/>
        <end position="384"/>
    </location>
</feature>
<accession>A0AAV1JHB2</accession>
<dbReference type="CDD" id="cd01764">
    <property type="entry name" value="Ubl_Urm1"/>
    <property type="match status" value="1"/>
</dbReference>
<comment type="pathway">
    <text evidence="8 9">tRNA modification; 5-methoxycarbonylmethyl-2-thiouridine-tRNA biosynthesis.</text>
</comment>
<dbReference type="Pfam" id="PF07834">
    <property type="entry name" value="RanGAP1_C"/>
    <property type="match status" value="1"/>
</dbReference>
<dbReference type="GO" id="GO:0002098">
    <property type="term" value="P:tRNA wobble uridine modification"/>
    <property type="evidence" value="ECO:0007669"/>
    <property type="project" value="UniProtKB-UniRule"/>
</dbReference>
<dbReference type="AlphaFoldDB" id="A0AAV1JHB2"/>
<comment type="subcellular location">
    <subcellularLocation>
        <location evidence="8 9">Cytoplasm</location>
    </subcellularLocation>
</comment>
<keyword evidence="6" id="KW-0677">Repeat</keyword>
<evidence type="ECO:0000256" key="10">
    <source>
        <dbReference type="SAM" id="MobiDB-lite"/>
    </source>
</evidence>
<feature type="modified residue" description="1-thioglycine" evidence="8">
    <location>
        <position position="661"/>
    </location>
</feature>
<dbReference type="GO" id="GO:0006913">
    <property type="term" value="P:nucleocytoplasmic transport"/>
    <property type="evidence" value="ECO:0007669"/>
    <property type="project" value="TreeGrafter"/>
</dbReference>
<dbReference type="SMART" id="SM00368">
    <property type="entry name" value="LRR_RI"/>
    <property type="match status" value="7"/>
</dbReference>
<organism evidence="12 13">
    <name type="scientific">Leptosia nina</name>
    <dbReference type="NCBI Taxonomy" id="320188"/>
    <lineage>
        <taxon>Eukaryota</taxon>
        <taxon>Metazoa</taxon>
        <taxon>Ecdysozoa</taxon>
        <taxon>Arthropoda</taxon>
        <taxon>Hexapoda</taxon>
        <taxon>Insecta</taxon>
        <taxon>Pterygota</taxon>
        <taxon>Neoptera</taxon>
        <taxon>Endopterygota</taxon>
        <taxon>Lepidoptera</taxon>
        <taxon>Glossata</taxon>
        <taxon>Ditrysia</taxon>
        <taxon>Papilionoidea</taxon>
        <taxon>Pieridae</taxon>
        <taxon>Pierinae</taxon>
        <taxon>Leptosia</taxon>
    </lineage>
</organism>
<keyword evidence="1" id="KW-0343">GTPase activation</keyword>
<dbReference type="Gene3D" id="1.25.40.200">
    <property type="entry name" value="Ran-GTPase activating protein 1, C-terminal domain"/>
    <property type="match status" value="1"/>
</dbReference>
<dbReference type="PANTHER" id="PTHR24113:SF12">
    <property type="entry name" value="RAN GTPASE-ACTIVATING PROTEIN 1"/>
    <property type="match status" value="1"/>
</dbReference>
<dbReference type="InterPro" id="IPR001611">
    <property type="entry name" value="Leu-rich_rpt"/>
</dbReference>
<dbReference type="InterPro" id="IPR009109">
    <property type="entry name" value="Ran_GTPase_activating_1_C"/>
</dbReference>
<feature type="compositionally biased region" description="Acidic residues" evidence="10">
    <location>
        <begin position="348"/>
        <end position="381"/>
    </location>
</feature>
<dbReference type="Pfam" id="PF09138">
    <property type="entry name" value="Urm1"/>
    <property type="match status" value="1"/>
</dbReference>
<dbReference type="InterPro" id="IPR032675">
    <property type="entry name" value="LRR_dom_sf"/>
</dbReference>
<dbReference type="InterPro" id="IPR027038">
    <property type="entry name" value="RanGap"/>
</dbReference>
<feature type="cross-link" description="Glycyl lysine isopeptide (Gly-Lys) (interchain with K-? in acceptor proteins)" evidence="8">
    <location>
        <position position="661"/>
    </location>
</feature>
<dbReference type="GO" id="GO:0031267">
    <property type="term" value="F:small GTPase binding"/>
    <property type="evidence" value="ECO:0007669"/>
    <property type="project" value="TreeGrafter"/>
</dbReference>
<name>A0AAV1JHB2_9NEOP</name>
<dbReference type="CDD" id="cd00116">
    <property type="entry name" value="LRR_RI"/>
    <property type="match status" value="1"/>
</dbReference>
<evidence type="ECO:0000256" key="8">
    <source>
        <dbReference type="HAMAP-Rule" id="MF_03048"/>
    </source>
</evidence>
<sequence>MSSFDLNSITSALNDPGRTVSGVDFSGRSLKLDSAEDAKPIVDAINACPDLQYLTLTGNTLGVEAAKAIAKALENHPELKTARFSDMFTGRMKTEIPPALSALGDGMIQAGARLNTLDLSDNAFGPIGVEGLAKLLQSDVCSQLQELRLNNNGLGITGGRLLAKALSASPKKLKVFIAGRNRLENDGAIALAGVFQNMGTLEELAMPQNGIYHAGISALSTAFTQNPRLACLNLNDNTIGPKGAAAIATALPSLKNLKSINFGDCLLKSKGASALAKGLKDNSVPLESLDLSHNEIGSAACMEVVDALSALPDCTDRLSRVVLAGNSLGGASNKKTIKDKLGPSAELSDGEGSEDEYVSDSEDEEDSNESESEGSSEDSATEDAQHMETILDMGKEIVLDNSGVDEVETDVGKFIQEPTVENLTRLGPNAAHVIDTHFQTIHDQESLIQAYVEALCCVSGLAKQSQVAADVARDLYPMLVKRAKQQWLLANTVLSALQLIKSENKNFKVRWSIPPCYSVLASQIDAQYFPTALRDTLRFFISSKLQSLPPEIRAVVSQGTVGENKFVTGIILCFGDNDIEASNTIWRRSRIISKNWTIKELLVWLKDNLLRERPELFLQGDTVRPGILVLINDADWELFGELDYQLRDNDIIMFISTLHGG</sequence>
<dbReference type="Gene3D" id="3.10.20.30">
    <property type="match status" value="1"/>
</dbReference>
<dbReference type="GO" id="GO:0005096">
    <property type="term" value="F:GTPase activator activity"/>
    <property type="evidence" value="ECO:0007669"/>
    <property type="project" value="UniProtKB-KW"/>
</dbReference>
<dbReference type="GO" id="GO:0007165">
    <property type="term" value="P:signal transduction"/>
    <property type="evidence" value="ECO:0007669"/>
    <property type="project" value="InterPro"/>
</dbReference>
<gene>
    <name evidence="12" type="ORF">LNINA_LOCUS7358</name>
</gene>
<dbReference type="GO" id="GO:0005634">
    <property type="term" value="C:nucleus"/>
    <property type="evidence" value="ECO:0007669"/>
    <property type="project" value="TreeGrafter"/>
</dbReference>
<evidence type="ECO:0000256" key="7">
    <source>
        <dbReference type="ARBA" id="ARBA00022786"/>
    </source>
</evidence>
<dbReference type="InterPro" id="IPR012675">
    <property type="entry name" value="Beta-grasp_dom_sf"/>
</dbReference>
<dbReference type="GO" id="GO:0005829">
    <property type="term" value="C:cytosol"/>
    <property type="evidence" value="ECO:0007669"/>
    <property type="project" value="UniProtKB-UniRule"/>
</dbReference>
<keyword evidence="5 8" id="KW-0819">tRNA processing</keyword>
<evidence type="ECO:0000256" key="9">
    <source>
        <dbReference type="RuleBase" id="RU361182"/>
    </source>
</evidence>
<keyword evidence="7 8" id="KW-0833">Ubl conjugation pathway</keyword>
<dbReference type="GO" id="GO:0032447">
    <property type="term" value="P:protein urmylation"/>
    <property type="evidence" value="ECO:0007669"/>
    <property type="project" value="UniProtKB-UniRule"/>
</dbReference>